<dbReference type="Proteomes" id="UP000237911">
    <property type="component" value="Unassembled WGS sequence"/>
</dbReference>
<sequence>MAAAAVAAGGGIVLAGNMASPSLPDVQVPAIQLSSAEGNDATVQWLDLFAQTSAANADSFGGYLLDPSSAVPPGESPLVLIDPETSAEDFDQILDGVVGNAGSQLNAVTSPSNGRDAVTYLILKNGS</sequence>
<evidence type="ECO:0000313" key="1">
    <source>
        <dbReference type="EMBL" id="PQM51986.1"/>
    </source>
</evidence>
<proteinExistence type="predicted"/>
<dbReference type="RefSeq" id="WP_046286943.1">
    <property type="nucleotide sequence ID" value="NZ_CP092430.2"/>
</dbReference>
<evidence type="ECO:0000313" key="2">
    <source>
        <dbReference type="Proteomes" id="UP000237911"/>
    </source>
</evidence>
<protein>
    <submittedName>
        <fullName evidence="1">Uncharacterized protein</fullName>
    </submittedName>
</protein>
<reference evidence="1 2" key="1">
    <citation type="submission" date="2018-02" db="EMBL/GenBank/DDBJ databases">
        <title>Draft genome sequence of Mycobacterium virginiense isolated from mud of a swine farm in Japan.</title>
        <authorList>
            <person name="Ohya K."/>
        </authorList>
    </citation>
    <scope>NUCLEOTIDE SEQUENCE [LARGE SCALE GENOMIC DNA]</scope>
    <source>
        <strain evidence="1 2">GF75</strain>
    </source>
</reference>
<organism evidence="1 2">
    <name type="scientific">Mycolicibacter virginiensis</name>
    <dbReference type="NCBI Taxonomy" id="1795032"/>
    <lineage>
        <taxon>Bacteria</taxon>
        <taxon>Bacillati</taxon>
        <taxon>Actinomycetota</taxon>
        <taxon>Actinomycetes</taxon>
        <taxon>Mycobacteriales</taxon>
        <taxon>Mycobacteriaceae</taxon>
        <taxon>Mycolicibacter</taxon>
    </lineage>
</organism>
<dbReference type="AlphaFoldDB" id="A0A9X7NYF6"/>
<accession>A0A9X7NYF6</accession>
<gene>
    <name evidence="1" type="ORF">C5U48_12390</name>
</gene>
<comment type="caution">
    <text evidence="1">The sequence shown here is derived from an EMBL/GenBank/DDBJ whole genome shotgun (WGS) entry which is preliminary data.</text>
</comment>
<dbReference type="EMBL" id="PUEV01000054">
    <property type="protein sequence ID" value="PQM51986.1"/>
    <property type="molecule type" value="Genomic_DNA"/>
</dbReference>
<name>A0A9X7NYF6_9MYCO</name>
<keyword evidence="2" id="KW-1185">Reference proteome</keyword>